<dbReference type="Pfam" id="PF01765">
    <property type="entry name" value="RRF"/>
    <property type="match status" value="1"/>
</dbReference>
<dbReference type="InterPro" id="IPR002661">
    <property type="entry name" value="Ribosome_recyc_fac"/>
</dbReference>
<keyword evidence="3" id="KW-0648">Protein biosynthesis</keyword>
<evidence type="ECO:0000313" key="7">
    <source>
        <dbReference type="RefSeq" id="XP_017776415.1"/>
    </source>
</evidence>
<evidence type="ECO:0000256" key="1">
    <source>
        <dbReference type="ARBA" id="ARBA00005912"/>
    </source>
</evidence>
<dbReference type="PANTHER" id="PTHR20982:SF3">
    <property type="entry name" value="MITOCHONDRIAL RIBOSOME RECYCLING FACTOR PSEUDO 1"/>
    <property type="match status" value="1"/>
</dbReference>
<reference evidence="7 8" key="1">
    <citation type="submission" date="2025-05" db="UniProtKB">
        <authorList>
            <consortium name="RefSeq"/>
        </authorList>
    </citation>
    <scope>IDENTIFICATION</scope>
    <source>
        <tissue evidence="7 8">Whole Larva</tissue>
    </source>
</reference>
<gene>
    <name evidence="7 8" type="primary">LOC108562545</name>
</gene>
<dbReference type="PANTHER" id="PTHR20982">
    <property type="entry name" value="RIBOSOME RECYCLING FACTOR"/>
    <property type="match status" value="1"/>
</dbReference>
<dbReference type="Gene3D" id="3.30.1360.40">
    <property type="match status" value="1"/>
</dbReference>
<accession>A0ABM1MPB5</accession>
<keyword evidence="6" id="KW-1185">Reference proteome</keyword>
<dbReference type="Proteomes" id="UP000695000">
    <property type="component" value="Unplaced"/>
</dbReference>
<sequence length="257" mass="28804">MLCSRLLLHCARTTRLSSLQSIKSIHSIIKSNNNVSINYQTSLAVQSVRLYAKGKDKKKDKGKGKVQVNESQLGELFNVETLKNQMERIVDSMKEDFTKHLSLRSTAGSIESILVNVDGQEHTLQELAQIVRKNPKTIVVNMSIFPQAIPAALKAIQKSGMNLNPQQEGTTLYIPVPKVTKEHRENLAKNAKTIFNKCRDNIKDVQNKQNKSLKRKEGVSVDLARNAEQQVTVIADTYIAQAEKILESKQNELIGKD</sequence>
<dbReference type="SUPFAM" id="SSF55194">
    <property type="entry name" value="Ribosome recycling factor, RRF"/>
    <property type="match status" value="1"/>
</dbReference>
<dbReference type="GeneID" id="108562545"/>
<protein>
    <recommendedName>
        <fullName evidence="2">Ribosome-recycling factor, mitochondrial</fullName>
    </recommendedName>
    <alternativeName>
        <fullName evidence="4">Ribosome-releasing factor, mitochondrial</fullName>
    </alternativeName>
</protein>
<dbReference type="InterPro" id="IPR036191">
    <property type="entry name" value="RRF_sf"/>
</dbReference>
<dbReference type="RefSeq" id="XP_017776415.1">
    <property type="nucleotide sequence ID" value="XM_017920926.1"/>
</dbReference>
<evidence type="ECO:0000259" key="5">
    <source>
        <dbReference type="Pfam" id="PF01765"/>
    </source>
</evidence>
<name>A0ABM1MPB5_NICVS</name>
<proteinExistence type="inferred from homology"/>
<comment type="similarity">
    <text evidence="1">Belongs to the RRF family.</text>
</comment>
<evidence type="ECO:0000256" key="2">
    <source>
        <dbReference type="ARBA" id="ARBA00020581"/>
    </source>
</evidence>
<evidence type="ECO:0000313" key="6">
    <source>
        <dbReference type="Proteomes" id="UP000695000"/>
    </source>
</evidence>
<evidence type="ECO:0000256" key="3">
    <source>
        <dbReference type="ARBA" id="ARBA00022917"/>
    </source>
</evidence>
<evidence type="ECO:0000313" key="8">
    <source>
        <dbReference type="RefSeq" id="XP_017776416.1"/>
    </source>
</evidence>
<dbReference type="Gene3D" id="1.10.132.20">
    <property type="entry name" value="Ribosome-recycling factor"/>
    <property type="match status" value="1"/>
</dbReference>
<dbReference type="RefSeq" id="XP_017776416.1">
    <property type="nucleotide sequence ID" value="XM_017920927.1"/>
</dbReference>
<evidence type="ECO:0000256" key="4">
    <source>
        <dbReference type="ARBA" id="ARBA00033107"/>
    </source>
</evidence>
<feature type="domain" description="Ribosome recycling factor" evidence="5">
    <location>
        <begin position="94"/>
        <end position="253"/>
    </location>
</feature>
<organism evidence="6 7">
    <name type="scientific">Nicrophorus vespilloides</name>
    <name type="common">Boreal carrion beetle</name>
    <dbReference type="NCBI Taxonomy" id="110193"/>
    <lineage>
        <taxon>Eukaryota</taxon>
        <taxon>Metazoa</taxon>
        <taxon>Ecdysozoa</taxon>
        <taxon>Arthropoda</taxon>
        <taxon>Hexapoda</taxon>
        <taxon>Insecta</taxon>
        <taxon>Pterygota</taxon>
        <taxon>Neoptera</taxon>
        <taxon>Endopterygota</taxon>
        <taxon>Coleoptera</taxon>
        <taxon>Polyphaga</taxon>
        <taxon>Staphyliniformia</taxon>
        <taxon>Silphidae</taxon>
        <taxon>Nicrophorinae</taxon>
        <taxon>Nicrophorus</taxon>
    </lineage>
</organism>
<dbReference type="InterPro" id="IPR023584">
    <property type="entry name" value="Ribosome_recyc_fac_dom"/>
</dbReference>